<proteinExistence type="predicted"/>
<reference evidence="2 3" key="1">
    <citation type="submission" date="2006-04" db="EMBL/GenBank/DDBJ databases">
        <authorList>
            <person name="Nierman W.C."/>
        </authorList>
    </citation>
    <scope>NUCLEOTIDE SEQUENCE [LARGE SCALE GENOMIC DNA]</scope>
    <source>
        <strain evidence="2 3">DW4/3-1</strain>
    </source>
</reference>
<name>Q090W6_STIAD</name>
<dbReference type="EMBL" id="AAMD01000060">
    <property type="protein sequence ID" value="EAU66272.1"/>
    <property type="molecule type" value="Genomic_DNA"/>
</dbReference>
<comment type="caution">
    <text evidence="2">The sequence shown here is derived from an EMBL/GenBank/DDBJ whole genome shotgun (WGS) entry which is preliminary data.</text>
</comment>
<dbReference type="AlphaFoldDB" id="Q090W6"/>
<sequence>MAGLEALRDGFHEHDTVLHLLLGLVSASRRLEAQMLPASLSAPQQVPAAPLDATQERQVLVLLGVLSMRRTVMGLLEPLRQTREAAPSRPAEPPAEPLNLRALLR</sequence>
<dbReference type="Proteomes" id="UP000032702">
    <property type="component" value="Unassembled WGS sequence"/>
</dbReference>
<gene>
    <name evidence="2" type="ORF">STIAU_3812</name>
</gene>
<evidence type="ECO:0000313" key="2">
    <source>
        <dbReference type="EMBL" id="EAU66272.1"/>
    </source>
</evidence>
<protein>
    <submittedName>
        <fullName evidence="2">Uncharacterized protein</fullName>
    </submittedName>
</protein>
<organism evidence="2 3">
    <name type="scientific">Stigmatella aurantiaca (strain DW4/3-1)</name>
    <dbReference type="NCBI Taxonomy" id="378806"/>
    <lineage>
        <taxon>Bacteria</taxon>
        <taxon>Pseudomonadati</taxon>
        <taxon>Myxococcota</taxon>
        <taxon>Myxococcia</taxon>
        <taxon>Myxococcales</taxon>
        <taxon>Cystobacterineae</taxon>
        <taxon>Archangiaceae</taxon>
        <taxon>Stigmatella</taxon>
    </lineage>
</organism>
<accession>Q090W6</accession>
<feature type="region of interest" description="Disordered" evidence="1">
    <location>
        <begin position="81"/>
        <end position="105"/>
    </location>
</feature>
<dbReference type="RefSeq" id="WP_002614207.1">
    <property type="nucleotide sequence ID" value="NC_014623.1"/>
</dbReference>
<evidence type="ECO:0000313" key="3">
    <source>
        <dbReference type="Proteomes" id="UP000032702"/>
    </source>
</evidence>
<evidence type="ECO:0000256" key="1">
    <source>
        <dbReference type="SAM" id="MobiDB-lite"/>
    </source>
</evidence>